<evidence type="ECO:0000256" key="2">
    <source>
        <dbReference type="ARBA" id="ARBA00009310"/>
    </source>
</evidence>
<feature type="region of interest" description="Disordered" evidence="6">
    <location>
        <begin position="1"/>
        <end position="20"/>
    </location>
</feature>
<sequence length="822" mass="89833">MAKRTESVAPGGKRDGAGAAASSATAAVAAAAAAAPPPPQRQGQDQAQHGVEPIWQQLLSVLGRVLFMYVMYSLVMSKESPVMGMVNKFISARAGGAATGHVAVAPNADGSELGLVNASAGERQAQPAAAIDAAAMMQNYLESMTGQAALKKAIPPDRYLLRKDVALSNMWSALQKFDVRVYLSDSQEMDAVALVAATPIWKQIGVEYNWNSNPSTENGQEIRLNVSLPDSVVLQNSSYYIHSLLSVEGAIQEEDGQGSVARILAPRETWPDAFLMASLSLVRWRTVDLSKKGKQLLSSAPRNEDTSQAQSEIESVPSRAIDDDTKNQAEECLVEDAAGGISENTACTVPPSGVIPPAAGAVVGDAIEESRTGIIIEQVWKPEVLLTLLVDHAVFRQGSFNQVSPMVQGLYKASADKQHYLPPFFVNEFWLLDDQLIPINASYREVPLSVAYNPIGMLKLAFLVQMEAVWETQKEMGLQEGGGVDDIKRMLVETNPYLLGVTVVVSIAHSILEMLAFSSDIKHWKNTKSMAGISVRSMFWNFGMQVVIFLYLMDSETSFMILAGQAVGLAIELWKIGKAVKVKSFGKRKLFGILPWFELEESASYLNETKEYDDMAMRYLSYLIYPLVIAYSVYSLVYKEHRGWYSWLISSLVGAVYAFGFIMMFPQIFINYKLKSVAHLPLKAFMYKALNTFIDDLFSFIIKMPTMHRLACFRDDIVFVIFLYQRYIYPVDKKRVNEFGQGGVEDETASASSSAVAPLSVSTPLKRKKKSVRAASAAAPEADLAAPSHVPSKDSKKQDKTDRPVAGVQTSSAAPAAATSGL</sequence>
<keyword evidence="3 7" id="KW-0812">Transmembrane</keyword>
<evidence type="ECO:0000256" key="7">
    <source>
        <dbReference type="SAM" id="Phobius"/>
    </source>
</evidence>
<dbReference type="EMBL" id="VRMN01000003">
    <property type="protein sequence ID" value="KAA8496006.1"/>
    <property type="molecule type" value="Genomic_DNA"/>
</dbReference>
<evidence type="ECO:0000256" key="1">
    <source>
        <dbReference type="ARBA" id="ARBA00004141"/>
    </source>
</evidence>
<feature type="region of interest" description="Disordered" evidence="6">
    <location>
        <begin position="28"/>
        <end position="48"/>
    </location>
</feature>
<reference evidence="9" key="1">
    <citation type="journal article" date="2019" name="Nat. Commun.">
        <title>Expansion of phycobilisome linker gene families in mesophilic red algae.</title>
        <authorList>
            <person name="Lee J."/>
            <person name="Kim D."/>
            <person name="Bhattacharya D."/>
            <person name="Yoon H.S."/>
        </authorList>
    </citation>
    <scope>NUCLEOTIDE SEQUENCE [LARGE SCALE GENOMIC DNA]</scope>
    <source>
        <strain evidence="9">CCMP 1328</strain>
    </source>
</reference>
<dbReference type="OrthoDB" id="1321at2759"/>
<name>A0A5J4YXD3_PORPP</name>
<feature type="compositionally biased region" description="Low complexity" evidence="6">
    <location>
        <begin position="810"/>
        <end position="822"/>
    </location>
</feature>
<protein>
    <submittedName>
        <fullName evidence="8">CLPTM1-like membrane protein cnrB</fullName>
    </submittedName>
</protein>
<accession>A0A5J4YXD3</accession>
<gene>
    <name evidence="8" type="ORF">FVE85_2161</name>
</gene>
<keyword evidence="4 7" id="KW-1133">Transmembrane helix</keyword>
<feature type="compositionally biased region" description="Polar residues" evidence="6">
    <location>
        <begin position="296"/>
        <end position="313"/>
    </location>
</feature>
<dbReference type="GO" id="GO:0012505">
    <property type="term" value="C:endomembrane system"/>
    <property type="evidence" value="ECO:0007669"/>
    <property type="project" value="TreeGrafter"/>
</dbReference>
<dbReference type="PANTHER" id="PTHR21347:SF0">
    <property type="entry name" value="LIPID SCRAMBLASE CLPTM1L"/>
    <property type="match status" value="1"/>
</dbReference>
<keyword evidence="5 7" id="KW-0472">Membrane</keyword>
<comment type="subcellular location">
    <subcellularLocation>
        <location evidence="1">Membrane</location>
        <topology evidence="1">Multi-pass membrane protein</topology>
    </subcellularLocation>
</comment>
<evidence type="ECO:0000256" key="3">
    <source>
        <dbReference type="ARBA" id="ARBA00022692"/>
    </source>
</evidence>
<evidence type="ECO:0000256" key="4">
    <source>
        <dbReference type="ARBA" id="ARBA00022989"/>
    </source>
</evidence>
<evidence type="ECO:0000256" key="6">
    <source>
        <dbReference type="SAM" id="MobiDB-lite"/>
    </source>
</evidence>
<comment type="similarity">
    <text evidence="2">Belongs to the CLPTM1 family.</text>
</comment>
<feature type="compositionally biased region" description="Basic and acidic residues" evidence="6">
    <location>
        <begin position="791"/>
        <end position="803"/>
    </location>
</feature>
<dbReference type="PANTHER" id="PTHR21347">
    <property type="entry name" value="CLEFT LIP AND PALATE ASSOCIATED TRANSMEMBRANE PROTEIN-RELATED"/>
    <property type="match status" value="1"/>
</dbReference>
<feature type="transmembrane region" description="Helical" evidence="7">
    <location>
        <begin position="619"/>
        <end position="638"/>
    </location>
</feature>
<comment type="caution">
    <text evidence="8">The sequence shown here is derived from an EMBL/GenBank/DDBJ whole genome shotgun (WGS) entry which is preliminary data.</text>
</comment>
<proteinExistence type="inferred from homology"/>
<dbReference type="Proteomes" id="UP000324585">
    <property type="component" value="Unassembled WGS sequence"/>
</dbReference>
<dbReference type="AlphaFoldDB" id="A0A5J4YXD3"/>
<dbReference type="InterPro" id="IPR008429">
    <property type="entry name" value="CLPTM1"/>
</dbReference>
<evidence type="ECO:0000256" key="5">
    <source>
        <dbReference type="ARBA" id="ARBA00023136"/>
    </source>
</evidence>
<keyword evidence="9" id="KW-1185">Reference proteome</keyword>
<feature type="transmembrane region" description="Helical" evidence="7">
    <location>
        <begin position="538"/>
        <end position="553"/>
    </location>
</feature>
<feature type="transmembrane region" description="Helical" evidence="7">
    <location>
        <begin position="497"/>
        <end position="517"/>
    </location>
</feature>
<feature type="compositionally biased region" description="Low complexity" evidence="6">
    <location>
        <begin position="774"/>
        <end position="786"/>
    </location>
</feature>
<evidence type="ECO:0000313" key="8">
    <source>
        <dbReference type="EMBL" id="KAA8496006.1"/>
    </source>
</evidence>
<dbReference type="GO" id="GO:0016020">
    <property type="term" value="C:membrane"/>
    <property type="evidence" value="ECO:0007669"/>
    <property type="project" value="UniProtKB-SubCell"/>
</dbReference>
<dbReference type="Pfam" id="PF05602">
    <property type="entry name" value="CLPTM1"/>
    <property type="match status" value="1"/>
</dbReference>
<feature type="transmembrane region" description="Helical" evidence="7">
    <location>
        <begin position="644"/>
        <end position="665"/>
    </location>
</feature>
<organism evidence="8 9">
    <name type="scientific">Porphyridium purpureum</name>
    <name type="common">Red alga</name>
    <name type="synonym">Porphyridium cruentum</name>
    <dbReference type="NCBI Taxonomy" id="35688"/>
    <lineage>
        <taxon>Eukaryota</taxon>
        <taxon>Rhodophyta</taxon>
        <taxon>Bangiophyceae</taxon>
        <taxon>Porphyridiales</taxon>
        <taxon>Porphyridiaceae</taxon>
        <taxon>Porphyridium</taxon>
    </lineage>
</organism>
<feature type="region of interest" description="Disordered" evidence="6">
    <location>
        <begin position="296"/>
        <end position="318"/>
    </location>
</feature>
<feature type="compositionally biased region" description="Basic and acidic residues" evidence="6">
    <location>
        <begin position="1"/>
        <end position="16"/>
    </location>
</feature>
<evidence type="ECO:0000313" key="9">
    <source>
        <dbReference type="Proteomes" id="UP000324585"/>
    </source>
</evidence>
<feature type="region of interest" description="Disordered" evidence="6">
    <location>
        <begin position="766"/>
        <end position="822"/>
    </location>
</feature>